<dbReference type="Pfam" id="PF12969">
    <property type="entry name" value="DUF3857"/>
    <property type="match status" value="1"/>
</dbReference>
<dbReference type="Proteomes" id="UP001304671">
    <property type="component" value="Unassembled WGS sequence"/>
</dbReference>
<feature type="domain" description="DUF3857" evidence="2">
    <location>
        <begin position="76"/>
        <end position="205"/>
    </location>
</feature>
<feature type="signal peptide" evidence="1">
    <location>
        <begin position="1"/>
        <end position="25"/>
    </location>
</feature>
<protein>
    <submittedName>
        <fullName evidence="3">DUF3857 domain-containing protein</fullName>
    </submittedName>
</protein>
<dbReference type="Gene3D" id="2.60.40.3140">
    <property type="match status" value="1"/>
</dbReference>
<dbReference type="Gene3D" id="2.60.120.1130">
    <property type="match status" value="1"/>
</dbReference>
<keyword evidence="1" id="KW-0732">Signal</keyword>
<organism evidence="3 4">
    <name type="scientific">Arcicella aquatica</name>
    <dbReference type="NCBI Taxonomy" id="217141"/>
    <lineage>
        <taxon>Bacteria</taxon>
        <taxon>Pseudomonadati</taxon>
        <taxon>Bacteroidota</taxon>
        <taxon>Cytophagia</taxon>
        <taxon>Cytophagales</taxon>
        <taxon>Flectobacillaceae</taxon>
        <taxon>Arcicella</taxon>
    </lineage>
</organism>
<gene>
    <name evidence="3" type="ORF">VB264_06670</name>
</gene>
<feature type="chain" id="PRO_5045175874" evidence="1">
    <location>
        <begin position="26"/>
        <end position="664"/>
    </location>
</feature>
<dbReference type="EMBL" id="JAYFUL010000007">
    <property type="protein sequence ID" value="MEA5257457.1"/>
    <property type="molecule type" value="Genomic_DNA"/>
</dbReference>
<proteinExistence type="predicted"/>
<evidence type="ECO:0000313" key="4">
    <source>
        <dbReference type="Proteomes" id="UP001304671"/>
    </source>
</evidence>
<evidence type="ECO:0000259" key="2">
    <source>
        <dbReference type="Pfam" id="PF12969"/>
    </source>
</evidence>
<dbReference type="Gene3D" id="3.10.620.30">
    <property type="match status" value="1"/>
</dbReference>
<comment type="caution">
    <text evidence="3">The sequence shown here is derived from an EMBL/GenBank/DDBJ whole genome shotgun (WGS) entry which is preliminary data.</text>
</comment>
<name>A0ABU5QK65_9BACT</name>
<sequence>MSPIFTLHKCILSIACALLSFCINAQTPATPITFGSIDLKDLQMKTYEKDTSAEAVVLCDYGEYSYYFGNDLPKVHYKRHIRIKILKKAGFGFASQKIPFYISSDGNKSEDVSKLKAITWNLENGSLVSYTMSEEDFFEEKGSGNTYYKKFTFPQVREGSVLEFSYELESGFWYDLRSWNFQTNIPTVWSELRAEIPAYFDFKITLLSFIPLNVKETKQDSRNFIRSNIRDPYFSYRFALADAPSLKIEPYVTTIENYRSKISFELASTFFPNQGKIDYSQTWETLNETLLTNDNFGKQIKKYDEAQKIAEILKSQTKDSLSLLTAAYQYIQNSMQWDGDNRVFTSGTNLNKVAEKKIGNSAEINLMLVRLLRECGFEANPVILSTRENGFPTDLVLLDRFDFTIAHVVLNGKDLLLDATSKLTKVGQLPLRCLNDKGRLIVRKNSRWIPIPAPQTSRKVVLMEMDILPDQQLKGNVDISYLGHDAIYFKSAVLAKGKDAYLVDYKKNKPNYDFSKIAITGVDSAETMPLLKLTATVNEAYSIAGDRIYLSPMIGMGEDTNPFKTPNRSYPVEFGIPQEETFSALYKLPADYAVEELPKSESVALPNNGGRFDFRLTVLEGGFKIDSKIALKKPIYSSEEYGALREFYNRIVFKHAEKIILKKK</sequence>
<accession>A0ABU5QK65</accession>
<dbReference type="InterPro" id="IPR024618">
    <property type="entry name" value="DUF3857"/>
</dbReference>
<keyword evidence="4" id="KW-1185">Reference proteome</keyword>
<evidence type="ECO:0000313" key="3">
    <source>
        <dbReference type="EMBL" id="MEA5257457.1"/>
    </source>
</evidence>
<evidence type="ECO:0000256" key="1">
    <source>
        <dbReference type="SAM" id="SignalP"/>
    </source>
</evidence>
<reference evidence="3 4" key="1">
    <citation type="submission" date="2023-12" db="EMBL/GenBank/DDBJ databases">
        <title>Novel species of the genus Arcicella isolated from rivers.</title>
        <authorList>
            <person name="Lu H."/>
        </authorList>
    </citation>
    <scope>NUCLEOTIDE SEQUENCE [LARGE SCALE GENOMIC DNA]</scope>
    <source>
        <strain evidence="3 4">LMG 21963</strain>
    </source>
</reference>
<dbReference type="RefSeq" id="WP_323247843.1">
    <property type="nucleotide sequence ID" value="NZ_JAYFUL010000007.1"/>
</dbReference>